<dbReference type="AlphaFoldDB" id="A0A4D4J8U5"/>
<dbReference type="Gene3D" id="3.40.630.30">
    <property type="match status" value="1"/>
</dbReference>
<reference evidence="3" key="1">
    <citation type="submission" date="2019-04" db="EMBL/GenBank/DDBJ databases">
        <title>Draft genome sequence of Pseudonocardiaceae bacterium SL3-2-4.</title>
        <authorList>
            <person name="Ningsih F."/>
            <person name="Yokota A."/>
            <person name="Sakai Y."/>
            <person name="Nanatani K."/>
            <person name="Yabe S."/>
            <person name="Oetari A."/>
            <person name="Sjamsuridzal W."/>
        </authorList>
    </citation>
    <scope>NUCLEOTIDE SEQUENCE [LARGE SCALE GENOMIC DNA]</scope>
    <source>
        <strain evidence="3">SL3-2-4</strain>
    </source>
</reference>
<keyword evidence="2" id="KW-0808">Transferase</keyword>
<dbReference type="CDD" id="cd04301">
    <property type="entry name" value="NAT_SF"/>
    <property type="match status" value="1"/>
</dbReference>
<protein>
    <submittedName>
        <fullName evidence="2">GNAT family N-acetyltransferase</fullName>
    </submittedName>
</protein>
<evidence type="ECO:0000313" key="3">
    <source>
        <dbReference type="Proteomes" id="UP000298860"/>
    </source>
</evidence>
<accession>A0A4D4J8U5</accession>
<feature type="domain" description="N-acetyltransferase" evidence="1">
    <location>
        <begin position="147"/>
        <end position="309"/>
    </location>
</feature>
<dbReference type="OrthoDB" id="149709at2"/>
<dbReference type="InterPro" id="IPR000182">
    <property type="entry name" value="GNAT_dom"/>
</dbReference>
<dbReference type="GO" id="GO:0016747">
    <property type="term" value="F:acyltransferase activity, transferring groups other than amino-acyl groups"/>
    <property type="evidence" value="ECO:0007669"/>
    <property type="project" value="InterPro"/>
</dbReference>
<evidence type="ECO:0000259" key="1">
    <source>
        <dbReference type="PROSITE" id="PS51186"/>
    </source>
</evidence>
<evidence type="ECO:0000313" key="2">
    <source>
        <dbReference type="EMBL" id="GDY31088.1"/>
    </source>
</evidence>
<name>A0A4D4J8U5_9PSEU</name>
<dbReference type="EMBL" id="BJFL01000011">
    <property type="protein sequence ID" value="GDY31088.1"/>
    <property type="molecule type" value="Genomic_DNA"/>
</dbReference>
<dbReference type="Pfam" id="PF00583">
    <property type="entry name" value="Acetyltransf_1"/>
    <property type="match status" value="1"/>
</dbReference>
<sequence length="309" mass="33401">MTVGQELVDAQSVRFASVDPLLPPAAPPPDGDVITAALPDGRRVAGVLVRQFYGPGSVPSLWSARESWELTPLIGEHGGGALDALLRAWRQRMDRTGAPGHDSACVVTWPSRDVEATRVLLDHGFVPLSVIAVRRSAPPASEPPPLVSLRRAGPRDLETVLQLSLLELRYSALVGGTVPREDAVTLKRGTVQERLLAGEPTWLAERDGIAVGMVECGWTESAPGTWMAARLPHGRWGYVNCVSVVTGARGGGVGQQLMAVVHRELHRGGVIGTYLYYNPANPLSSVFWPRQGYRPLWTIWEVRPAGALR</sequence>
<dbReference type="RefSeq" id="WP_137814177.1">
    <property type="nucleotide sequence ID" value="NZ_BJFL01000011.1"/>
</dbReference>
<gene>
    <name evidence="2" type="ORF">GTS_27210</name>
</gene>
<comment type="caution">
    <text evidence="2">The sequence shown here is derived from an EMBL/GenBank/DDBJ whole genome shotgun (WGS) entry which is preliminary data.</text>
</comment>
<proteinExistence type="predicted"/>
<organism evidence="2 3">
    <name type="scientific">Gandjariella thermophila</name>
    <dbReference type="NCBI Taxonomy" id="1931992"/>
    <lineage>
        <taxon>Bacteria</taxon>
        <taxon>Bacillati</taxon>
        <taxon>Actinomycetota</taxon>
        <taxon>Actinomycetes</taxon>
        <taxon>Pseudonocardiales</taxon>
        <taxon>Pseudonocardiaceae</taxon>
        <taxon>Gandjariella</taxon>
    </lineage>
</organism>
<dbReference type="InterPro" id="IPR016181">
    <property type="entry name" value="Acyl_CoA_acyltransferase"/>
</dbReference>
<dbReference type="SUPFAM" id="SSF55729">
    <property type="entry name" value="Acyl-CoA N-acyltransferases (Nat)"/>
    <property type="match status" value="1"/>
</dbReference>
<dbReference type="Proteomes" id="UP000298860">
    <property type="component" value="Unassembled WGS sequence"/>
</dbReference>
<keyword evidence="3" id="KW-1185">Reference proteome</keyword>
<dbReference type="PROSITE" id="PS51186">
    <property type="entry name" value="GNAT"/>
    <property type="match status" value="1"/>
</dbReference>